<organism evidence="4">
    <name type="scientific">Perkinsus marinus (strain ATCC 50983 / TXsc)</name>
    <dbReference type="NCBI Taxonomy" id="423536"/>
    <lineage>
        <taxon>Eukaryota</taxon>
        <taxon>Sar</taxon>
        <taxon>Alveolata</taxon>
        <taxon>Perkinsozoa</taxon>
        <taxon>Perkinsea</taxon>
        <taxon>Perkinsida</taxon>
        <taxon>Perkinsidae</taxon>
        <taxon>Perkinsus</taxon>
    </lineage>
</organism>
<proteinExistence type="predicted"/>
<dbReference type="GO" id="GO:0030145">
    <property type="term" value="F:manganese ion binding"/>
    <property type="evidence" value="ECO:0007669"/>
    <property type="project" value="TreeGrafter"/>
</dbReference>
<evidence type="ECO:0000313" key="3">
    <source>
        <dbReference type="EMBL" id="EER06430.1"/>
    </source>
</evidence>
<dbReference type="SUPFAM" id="SSF56300">
    <property type="entry name" value="Metallo-dependent phosphatases"/>
    <property type="match status" value="1"/>
</dbReference>
<name>C5LAH4_PERM5</name>
<evidence type="ECO:0000313" key="4">
    <source>
        <dbReference type="Proteomes" id="UP000007800"/>
    </source>
</evidence>
<dbReference type="OrthoDB" id="9675250at2759"/>
<dbReference type="GO" id="GO:0008663">
    <property type="term" value="F:2',3'-cyclic-nucleotide 2'-phosphodiesterase activity"/>
    <property type="evidence" value="ECO:0007669"/>
    <property type="project" value="TreeGrafter"/>
</dbReference>
<dbReference type="PANTHER" id="PTHR16509">
    <property type="match status" value="1"/>
</dbReference>
<feature type="region of interest" description="Disordered" evidence="1">
    <location>
        <begin position="98"/>
        <end position="118"/>
    </location>
</feature>
<dbReference type="EMBL" id="GG680729">
    <property type="protein sequence ID" value="EER06430.1"/>
    <property type="molecule type" value="Genomic_DNA"/>
</dbReference>
<reference evidence="3 4" key="1">
    <citation type="submission" date="2008-07" db="EMBL/GenBank/DDBJ databases">
        <authorList>
            <person name="El-Sayed N."/>
            <person name="Caler E."/>
            <person name="Inman J."/>
            <person name="Amedeo P."/>
            <person name="Hass B."/>
            <person name="Wortman J."/>
        </authorList>
    </citation>
    <scope>NUCLEOTIDE SEQUENCE [LARGE SCALE GENOMIC DNA]</scope>
    <source>
        <strain evidence="4">ATCC 50983 / TXsc</strain>
    </source>
</reference>
<evidence type="ECO:0000256" key="1">
    <source>
        <dbReference type="SAM" id="MobiDB-lite"/>
    </source>
</evidence>
<evidence type="ECO:0000259" key="2">
    <source>
        <dbReference type="Pfam" id="PF00149"/>
    </source>
</evidence>
<dbReference type="InterPro" id="IPR029052">
    <property type="entry name" value="Metallo-depent_PP-like"/>
</dbReference>
<dbReference type="AlphaFoldDB" id="C5LAH4"/>
<protein>
    <recommendedName>
        <fullName evidence="2">Calcineurin-like phosphoesterase domain-containing protein</fullName>
    </recommendedName>
</protein>
<keyword evidence="4" id="KW-1185">Reference proteome</keyword>
<dbReference type="GO" id="GO:0047631">
    <property type="term" value="F:ADP-ribose diphosphatase activity"/>
    <property type="evidence" value="ECO:0007669"/>
    <property type="project" value="TreeGrafter"/>
</dbReference>
<dbReference type="GO" id="GO:0047734">
    <property type="term" value="F:CDP-glycerol diphosphatase activity"/>
    <property type="evidence" value="ECO:0007669"/>
    <property type="project" value="TreeGrafter"/>
</dbReference>
<dbReference type="InterPro" id="IPR004843">
    <property type="entry name" value="Calcineurin-like_PHP"/>
</dbReference>
<dbReference type="Gene3D" id="3.60.21.10">
    <property type="match status" value="1"/>
</dbReference>
<dbReference type="Pfam" id="PF00149">
    <property type="entry name" value="Metallophos"/>
    <property type="match status" value="1"/>
</dbReference>
<dbReference type="GeneID" id="9065543"/>
<dbReference type="InParanoid" id="C5LAH4"/>
<feature type="compositionally biased region" description="Acidic residues" evidence="1">
    <location>
        <begin position="98"/>
        <end position="110"/>
    </location>
</feature>
<dbReference type="Proteomes" id="UP000007800">
    <property type="component" value="Unassembled WGS sequence"/>
</dbReference>
<dbReference type="OMA" id="GCHEDET"/>
<feature type="domain" description="Calcineurin-like phosphoesterase" evidence="2">
    <location>
        <begin position="225"/>
        <end position="514"/>
    </location>
</feature>
<accession>C5LAH4</accession>
<gene>
    <name evidence="3" type="ORF">Pmar_PMAR006241</name>
</gene>
<dbReference type="RefSeq" id="XP_002774614.1">
    <property type="nucleotide sequence ID" value="XM_002774568.1"/>
</dbReference>
<sequence length="569" mass="63061">MCGDCSALGNKLVALGLDINSDQGNWIGTEGLLDPTLADEDVDTLLKARRRQIEEFVEDFESALSEMNGESSLTSVPFPLCESTQRRLNELLVKMDGETVEDSETEEVEDSCSASKEDYDDVGEHQGSMLVGEEPPVLRVSSDELQSAPITQVDTAMAFITDKSSGVPFRSKHREPTVSDVTGALGAMRMLREAESNPLCASSAAVASSAASISCKNASSDVLCRFGVIADVQYADKDDAYNFAKTKVRHYRKSVETLARAVDWWNSLQSPCVDFVVNLADLIDGHNRGTNTEKEAMATVMSELERLKCRNKLVHMVGNHELYCFTRTELAKPQVFPPTQLSYALSRPPSLADSVYPTGDPSTFYYSFVPCPGWRIVILDPYDLSVMREGGGRHGIELLKGHGLDPEGTALCQSHNPNDIGIQKDFFQGLQGLESRWVPFNGGFGKTQVDWLRNLLHGCHEDETNVILCSHVVIHPEATYEGNCRTLAWNYEDILKAMYDFPCTKLVLCGHLHREIYYQDDYSIHHYCLPSPMEWDADECAVTCDIMSCGDIRVTASGGISDRYFKCSN</sequence>
<dbReference type="PANTHER" id="PTHR16509:SF1">
    <property type="entry name" value="MANGANESE-DEPENDENT ADP-RIBOSE_CDP-ALCOHOL DIPHOSPHATASE"/>
    <property type="match status" value="1"/>
</dbReference>